<dbReference type="AlphaFoldDB" id="A0A2V1JWL5"/>
<keyword evidence="2 5" id="KW-0689">Ribosomal protein</keyword>
<dbReference type="RefSeq" id="WP_109062567.1">
    <property type="nucleotide sequence ID" value="NZ_QETA01000006.1"/>
</dbReference>
<dbReference type="Proteomes" id="UP000245212">
    <property type="component" value="Unassembled WGS sequence"/>
</dbReference>
<accession>A0A2V1JWL5</accession>
<evidence type="ECO:0000256" key="1">
    <source>
        <dbReference type="ARBA" id="ARBA00010528"/>
    </source>
</evidence>
<gene>
    <name evidence="5" type="primary">rplD</name>
    <name evidence="7" type="ORF">DD235_13170</name>
</gene>
<organism evidence="7 8">
    <name type="scientific">Corticimicrobacter populi</name>
    <dbReference type="NCBI Taxonomy" id="2175229"/>
    <lineage>
        <taxon>Bacteria</taxon>
        <taxon>Pseudomonadati</taxon>
        <taxon>Pseudomonadota</taxon>
        <taxon>Betaproteobacteria</taxon>
        <taxon>Burkholderiales</taxon>
        <taxon>Alcaligenaceae</taxon>
        <taxon>Corticimicrobacter</taxon>
    </lineage>
</organism>
<proteinExistence type="inferred from homology"/>
<evidence type="ECO:0000256" key="4">
    <source>
        <dbReference type="ARBA" id="ARBA00035244"/>
    </source>
</evidence>
<evidence type="ECO:0000256" key="6">
    <source>
        <dbReference type="SAM" id="MobiDB-lite"/>
    </source>
</evidence>
<comment type="function">
    <text evidence="5">One of the primary rRNA binding proteins, this protein initially binds near the 5'-end of the 23S rRNA. It is important during the early stages of 50S assembly. It makes multiple contacts with different domains of the 23S rRNA in the assembled 50S subunit and ribosome.</text>
</comment>
<dbReference type="InterPro" id="IPR013005">
    <property type="entry name" value="Ribosomal_uL4-like"/>
</dbReference>
<comment type="caution">
    <text evidence="7">The sequence shown here is derived from an EMBL/GenBank/DDBJ whole genome shotgun (WGS) entry which is preliminary data.</text>
</comment>
<dbReference type="Pfam" id="PF00573">
    <property type="entry name" value="Ribosomal_L4"/>
    <property type="match status" value="1"/>
</dbReference>
<protein>
    <recommendedName>
        <fullName evidence="4 5">Large ribosomal subunit protein uL4</fullName>
    </recommendedName>
</protein>
<keyword evidence="5" id="KW-0699">rRNA-binding</keyword>
<dbReference type="GO" id="GO:0005840">
    <property type="term" value="C:ribosome"/>
    <property type="evidence" value="ECO:0007669"/>
    <property type="project" value="UniProtKB-KW"/>
</dbReference>
<comment type="function">
    <text evidence="5">Forms part of the polypeptide exit tunnel.</text>
</comment>
<evidence type="ECO:0000313" key="8">
    <source>
        <dbReference type="Proteomes" id="UP000245212"/>
    </source>
</evidence>
<dbReference type="InterPro" id="IPR023574">
    <property type="entry name" value="Ribosomal_uL4_dom_sf"/>
</dbReference>
<evidence type="ECO:0000256" key="3">
    <source>
        <dbReference type="ARBA" id="ARBA00023274"/>
    </source>
</evidence>
<dbReference type="SUPFAM" id="SSF52166">
    <property type="entry name" value="Ribosomal protein L4"/>
    <property type="match status" value="1"/>
</dbReference>
<comment type="similarity">
    <text evidence="1 5">Belongs to the universal ribosomal protein uL4 family.</text>
</comment>
<dbReference type="NCBIfam" id="TIGR03953">
    <property type="entry name" value="rplD_bact"/>
    <property type="match status" value="1"/>
</dbReference>
<keyword evidence="8" id="KW-1185">Reference proteome</keyword>
<dbReference type="Gene3D" id="3.40.1370.10">
    <property type="match status" value="1"/>
</dbReference>
<dbReference type="GO" id="GO:0019843">
    <property type="term" value="F:rRNA binding"/>
    <property type="evidence" value="ECO:0007669"/>
    <property type="project" value="UniProtKB-UniRule"/>
</dbReference>
<name>A0A2V1JWL5_9BURK</name>
<comment type="subunit">
    <text evidence="5">Part of the 50S ribosomal subunit.</text>
</comment>
<sequence length="210" mass="23069">MDIKLLNDQGNAGTISVPDTIFGREFNEALVHQIVVAYQANARSGDRAQLSRAVVKHSTKKPWRQKGTGRARAGMTSSPLWRGGGRAFPNSPDENFSQKVNKKMFRAGIRSILSQLAREDRISVVETFSIDAPKTKLAQDKLKSLGLQPGPREGVLIITDTVDENVYLATRNLAHVAVIEPRYADPLSLVHYAKVLITKAAIAQLEEILG</sequence>
<feature type="region of interest" description="Disordered" evidence="6">
    <location>
        <begin position="49"/>
        <end position="93"/>
    </location>
</feature>
<evidence type="ECO:0000256" key="2">
    <source>
        <dbReference type="ARBA" id="ARBA00022980"/>
    </source>
</evidence>
<dbReference type="GO" id="GO:0003735">
    <property type="term" value="F:structural constituent of ribosome"/>
    <property type="evidence" value="ECO:0007669"/>
    <property type="project" value="InterPro"/>
</dbReference>
<dbReference type="GO" id="GO:0006412">
    <property type="term" value="P:translation"/>
    <property type="evidence" value="ECO:0007669"/>
    <property type="project" value="UniProtKB-UniRule"/>
</dbReference>
<dbReference type="PANTHER" id="PTHR10746">
    <property type="entry name" value="50S RIBOSOMAL PROTEIN L4"/>
    <property type="match status" value="1"/>
</dbReference>
<keyword evidence="5" id="KW-0694">RNA-binding</keyword>
<dbReference type="InterPro" id="IPR002136">
    <property type="entry name" value="Ribosomal_uL4"/>
</dbReference>
<dbReference type="HAMAP" id="MF_01328_B">
    <property type="entry name" value="Ribosomal_uL4_B"/>
    <property type="match status" value="1"/>
</dbReference>
<keyword evidence="3 5" id="KW-0687">Ribonucleoprotein</keyword>
<evidence type="ECO:0000313" key="7">
    <source>
        <dbReference type="EMBL" id="PWF21750.1"/>
    </source>
</evidence>
<reference evidence="8" key="1">
    <citation type="submission" date="2018-05" db="EMBL/GenBank/DDBJ databases">
        <authorList>
            <person name="Li Y."/>
        </authorList>
    </citation>
    <scope>NUCLEOTIDE SEQUENCE [LARGE SCALE GENOMIC DNA]</scope>
    <source>
        <strain evidence="8">3d-2-2</strain>
    </source>
</reference>
<feature type="compositionally biased region" description="Basic residues" evidence="6">
    <location>
        <begin position="54"/>
        <end position="69"/>
    </location>
</feature>
<dbReference type="PANTHER" id="PTHR10746:SF6">
    <property type="entry name" value="LARGE RIBOSOMAL SUBUNIT PROTEIN UL4M"/>
    <property type="match status" value="1"/>
</dbReference>
<evidence type="ECO:0000256" key="5">
    <source>
        <dbReference type="HAMAP-Rule" id="MF_01328"/>
    </source>
</evidence>
<dbReference type="EMBL" id="QETA01000006">
    <property type="protein sequence ID" value="PWF21750.1"/>
    <property type="molecule type" value="Genomic_DNA"/>
</dbReference>
<dbReference type="GO" id="GO:1990904">
    <property type="term" value="C:ribonucleoprotein complex"/>
    <property type="evidence" value="ECO:0007669"/>
    <property type="project" value="UniProtKB-KW"/>
</dbReference>